<protein>
    <submittedName>
        <fullName evidence="1">Uncharacterized protein</fullName>
    </submittedName>
</protein>
<feature type="non-terminal residue" evidence="1">
    <location>
        <position position="50"/>
    </location>
</feature>
<organism evidence="1 2">
    <name type="scientific">Suillus discolor</name>
    <dbReference type="NCBI Taxonomy" id="1912936"/>
    <lineage>
        <taxon>Eukaryota</taxon>
        <taxon>Fungi</taxon>
        <taxon>Dikarya</taxon>
        <taxon>Basidiomycota</taxon>
        <taxon>Agaricomycotina</taxon>
        <taxon>Agaricomycetes</taxon>
        <taxon>Agaricomycetidae</taxon>
        <taxon>Boletales</taxon>
        <taxon>Suillineae</taxon>
        <taxon>Suillaceae</taxon>
        <taxon>Suillus</taxon>
    </lineage>
</organism>
<evidence type="ECO:0000313" key="2">
    <source>
        <dbReference type="Proteomes" id="UP000823399"/>
    </source>
</evidence>
<proteinExistence type="predicted"/>
<evidence type="ECO:0000313" key="1">
    <source>
        <dbReference type="EMBL" id="KAG2084650.1"/>
    </source>
</evidence>
<sequence length="50" mass="5845">MRRLAYKRNLITSWGILPTFDDQEMLPQVTAFMLGSLRWRPVNLGGMSYL</sequence>
<gene>
    <name evidence="1" type="ORF">F5147DRAFT_731633</name>
</gene>
<comment type="caution">
    <text evidence="1">The sequence shown here is derived from an EMBL/GenBank/DDBJ whole genome shotgun (WGS) entry which is preliminary data.</text>
</comment>
<reference evidence="1" key="1">
    <citation type="journal article" date="2020" name="New Phytol.">
        <title>Comparative genomics reveals dynamic genome evolution in host specialist ectomycorrhizal fungi.</title>
        <authorList>
            <person name="Lofgren L.A."/>
            <person name="Nguyen N.H."/>
            <person name="Vilgalys R."/>
            <person name="Ruytinx J."/>
            <person name="Liao H.L."/>
            <person name="Branco S."/>
            <person name="Kuo A."/>
            <person name="LaButti K."/>
            <person name="Lipzen A."/>
            <person name="Andreopoulos W."/>
            <person name="Pangilinan J."/>
            <person name="Riley R."/>
            <person name="Hundley H."/>
            <person name="Na H."/>
            <person name="Barry K."/>
            <person name="Grigoriev I.V."/>
            <person name="Stajich J.E."/>
            <person name="Kennedy P.G."/>
        </authorList>
    </citation>
    <scope>NUCLEOTIDE SEQUENCE</scope>
    <source>
        <strain evidence="1">FC423</strain>
    </source>
</reference>
<dbReference type="AlphaFoldDB" id="A0A9P7EQK8"/>
<dbReference type="RefSeq" id="XP_041284541.1">
    <property type="nucleotide sequence ID" value="XM_041439406.1"/>
</dbReference>
<dbReference type="EMBL" id="JABBWM010000209">
    <property type="protein sequence ID" value="KAG2084650.1"/>
    <property type="molecule type" value="Genomic_DNA"/>
</dbReference>
<dbReference type="Proteomes" id="UP000823399">
    <property type="component" value="Unassembled WGS sequence"/>
</dbReference>
<accession>A0A9P7EQK8</accession>
<name>A0A9P7EQK8_9AGAM</name>
<keyword evidence="2" id="KW-1185">Reference proteome</keyword>
<dbReference type="OrthoDB" id="2658905at2759"/>
<dbReference type="GeneID" id="64701665"/>